<comment type="caution">
    <text evidence="1">The sequence shown here is derived from an EMBL/GenBank/DDBJ whole genome shotgun (WGS) entry which is preliminary data.</text>
</comment>
<dbReference type="EMBL" id="CADEPI010000117">
    <property type="protein sequence ID" value="CAB3375733.1"/>
    <property type="molecule type" value="Genomic_DNA"/>
</dbReference>
<reference evidence="1 2" key="1">
    <citation type="submission" date="2020-04" db="EMBL/GenBank/DDBJ databases">
        <authorList>
            <person name="Alioto T."/>
            <person name="Alioto T."/>
            <person name="Gomez Garrido J."/>
        </authorList>
    </citation>
    <scope>NUCLEOTIDE SEQUENCE [LARGE SCALE GENOMIC DNA]</scope>
</reference>
<name>A0A8S1DD25_9INSE</name>
<proteinExistence type="predicted"/>
<dbReference type="InterPro" id="IPR043313">
    <property type="entry name" value="LRMDA"/>
</dbReference>
<dbReference type="Proteomes" id="UP000494165">
    <property type="component" value="Unassembled WGS sequence"/>
</dbReference>
<gene>
    <name evidence="1" type="ORF">CLODIP_2_CD14938</name>
</gene>
<dbReference type="InterPro" id="IPR032675">
    <property type="entry name" value="LRR_dom_sf"/>
</dbReference>
<evidence type="ECO:0008006" key="3">
    <source>
        <dbReference type="Google" id="ProtNLM"/>
    </source>
</evidence>
<accession>A0A8S1DD25</accession>
<protein>
    <recommendedName>
        <fullName evidence="3">U2A'/phosphoprotein 32 family A C-terminal domain-containing protein</fullName>
    </recommendedName>
</protein>
<evidence type="ECO:0000313" key="1">
    <source>
        <dbReference type="EMBL" id="CAB3375733.1"/>
    </source>
</evidence>
<dbReference type="OrthoDB" id="272149at2759"/>
<dbReference type="Pfam" id="PF14580">
    <property type="entry name" value="LRR_9"/>
    <property type="match status" value="1"/>
</dbReference>
<dbReference type="InterPro" id="IPR001611">
    <property type="entry name" value="Leu-rich_rpt"/>
</dbReference>
<organism evidence="1 2">
    <name type="scientific">Cloeon dipterum</name>
    <dbReference type="NCBI Taxonomy" id="197152"/>
    <lineage>
        <taxon>Eukaryota</taxon>
        <taxon>Metazoa</taxon>
        <taxon>Ecdysozoa</taxon>
        <taxon>Arthropoda</taxon>
        <taxon>Hexapoda</taxon>
        <taxon>Insecta</taxon>
        <taxon>Pterygota</taxon>
        <taxon>Palaeoptera</taxon>
        <taxon>Ephemeroptera</taxon>
        <taxon>Pisciforma</taxon>
        <taxon>Baetidae</taxon>
        <taxon>Cloeon</taxon>
    </lineage>
</organism>
<dbReference type="PANTHER" id="PTHR46282">
    <property type="entry name" value="LEUCINE-RICH MELANOCYTE DIFFERENTIATION-ASSOCIATED PROTEIN"/>
    <property type="match status" value="1"/>
</dbReference>
<sequence>MLDEDETVIDLAHNFVNTSAINFTGSSLSYVGQECQRIPPTLAQLYGCRVQSLDLSYNCLTTLKGLERFPILQTLILDNNLLTDAMHLPYLPELHTLSLNKNKIGDLELLLRKIANNTASLRHLSLLGNVACPNQLSDAEKDEEDYRRYRFYVIYCLPTLQFLDSTPVSSAEKAEAQRRGQYMKIIRPQKFSFANDGPLALPDMNSTYTPLPSTRRMAGDHQGAYGKCRFRYTGKNSEGNRFIKNQDL</sequence>
<dbReference type="Gene3D" id="3.80.10.10">
    <property type="entry name" value="Ribonuclease Inhibitor"/>
    <property type="match status" value="1"/>
</dbReference>
<keyword evidence="2" id="KW-1185">Reference proteome</keyword>
<dbReference type="PROSITE" id="PS51450">
    <property type="entry name" value="LRR"/>
    <property type="match status" value="1"/>
</dbReference>
<evidence type="ECO:0000313" key="2">
    <source>
        <dbReference type="Proteomes" id="UP000494165"/>
    </source>
</evidence>
<dbReference type="AlphaFoldDB" id="A0A8S1DD25"/>
<dbReference type="PANTHER" id="PTHR46282:SF2">
    <property type="entry name" value="LEUCINE-RICH MELANOCYTE DIFFERENTIATION-ASSOCIATED PROTEIN"/>
    <property type="match status" value="1"/>
</dbReference>
<dbReference type="FunFam" id="3.80.10.10:FF:000695">
    <property type="entry name" value="leucine-rich melanocyte differentiation-associated protein"/>
    <property type="match status" value="1"/>
</dbReference>
<dbReference type="SUPFAM" id="SSF52058">
    <property type="entry name" value="L domain-like"/>
    <property type="match status" value="1"/>
</dbReference>